<dbReference type="GO" id="GO:0102210">
    <property type="term" value="F:rhamnogalacturonan endolyase activity"/>
    <property type="evidence" value="ECO:0007669"/>
    <property type="project" value="UniProtKB-EC"/>
</dbReference>
<feature type="transmembrane region" description="Helical" evidence="14">
    <location>
        <begin position="709"/>
        <end position="730"/>
    </location>
</feature>
<evidence type="ECO:0000313" key="18">
    <source>
        <dbReference type="Proteomes" id="UP000782241"/>
    </source>
</evidence>
<dbReference type="Pfam" id="PF26113">
    <property type="entry name" value="GH16_XgeA"/>
    <property type="match status" value="1"/>
</dbReference>
<accession>A0A9P7KSW3</accession>
<protein>
    <recommendedName>
        <fullName evidence="16">GH16 domain-containing protein</fullName>
    </recommendedName>
</protein>
<dbReference type="InterPro" id="IPR013784">
    <property type="entry name" value="Carb-bd-like_fold"/>
</dbReference>
<dbReference type="Gene3D" id="2.60.120.260">
    <property type="entry name" value="Galactose-binding domain-like"/>
    <property type="match status" value="1"/>
</dbReference>
<evidence type="ECO:0000256" key="4">
    <source>
        <dbReference type="ARBA" id="ARBA00006865"/>
    </source>
</evidence>
<keyword evidence="14" id="KW-0472">Membrane</keyword>
<dbReference type="AlphaFoldDB" id="A0A9P7KSW3"/>
<dbReference type="CDD" id="cd10320">
    <property type="entry name" value="RGL4_N"/>
    <property type="match status" value="1"/>
</dbReference>
<dbReference type="PROSITE" id="PS51762">
    <property type="entry name" value="GH16_2"/>
    <property type="match status" value="1"/>
</dbReference>
<dbReference type="InterPro" id="IPR013320">
    <property type="entry name" value="ConA-like_dom_sf"/>
</dbReference>
<dbReference type="PANTHER" id="PTHR32018:SF9">
    <property type="entry name" value="RHAMNOGALACTURONATE LYASE B"/>
    <property type="match status" value="1"/>
</dbReference>
<comment type="catalytic activity">
    <reaction evidence="2">
        <text>Endotype eliminative cleavage of L-alpha-rhamnopyranosyl-(1-&gt;4)-alpha-D-galactopyranosyluronic acid bonds of rhamnogalacturonan I domains in ramified hairy regions of pectin leaving L-rhamnopyranose at the reducing end and 4-deoxy-4,5-unsaturated D-galactopyranosyluronic acid at the non-reducing end.</text>
        <dbReference type="EC" id="4.2.2.23"/>
    </reaction>
</comment>
<dbReference type="InterPro" id="IPR000757">
    <property type="entry name" value="Beta-glucanase-like"/>
</dbReference>
<dbReference type="InterPro" id="IPR014718">
    <property type="entry name" value="GH-type_carb-bd"/>
</dbReference>
<comment type="similarity">
    <text evidence="4">Belongs to the glycosyl hydrolase 16 family.</text>
</comment>
<dbReference type="InterPro" id="IPR029411">
    <property type="entry name" value="RG-lyase_III"/>
</dbReference>
<comment type="caution">
    <text evidence="17">The sequence shown here is derived from an EMBL/GenBank/DDBJ whole genome shotgun (WGS) entry which is preliminary data.</text>
</comment>
<dbReference type="InterPro" id="IPR051850">
    <property type="entry name" value="Polysacch_Lyase_4"/>
</dbReference>
<dbReference type="Gene3D" id="2.60.40.1120">
    <property type="entry name" value="Carboxypeptidase-like, regulatory domain"/>
    <property type="match status" value="1"/>
</dbReference>
<dbReference type="InterPro" id="IPR029413">
    <property type="entry name" value="RG-lyase_II"/>
</dbReference>
<feature type="signal peptide" evidence="15">
    <location>
        <begin position="1"/>
        <end position="23"/>
    </location>
</feature>
<dbReference type="CDD" id="cd02181">
    <property type="entry name" value="GH16_fungal_Lam16A_glucanase"/>
    <property type="match status" value="1"/>
</dbReference>
<evidence type="ECO:0000256" key="5">
    <source>
        <dbReference type="ARBA" id="ARBA00010418"/>
    </source>
</evidence>
<keyword evidence="7 15" id="KW-0732">Signal</keyword>
<evidence type="ECO:0000256" key="7">
    <source>
        <dbReference type="ARBA" id="ARBA00022729"/>
    </source>
</evidence>
<keyword evidence="18" id="KW-1185">Reference proteome</keyword>
<comment type="catalytic activity">
    <reaction evidence="1">
        <text>Endohydrolysis of (1-&gt;3)- or (1-&gt;4)-linkages in beta-D-glucans when the glucose residue whose reducing group is involved in the linkage to be hydrolyzed is itself substituted at C-3.</text>
        <dbReference type="EC" id="3.2.1.6"/>
    </reaction>
</comment>
<evidence type="ECO:0000256" key="10">
    <source>
        <dbReference type="ARBA" id="ARBA00023239"/>
    </source>
</evidence>
<evidence type="ECO:0000256" key="11">
    <source>
        <dbReference type="ARBA" id="ARBA00023277"/>
    </source>
</evidence>
<organism evidence="17 18">
    <name type="scientific">Fusarium avenaceum</name>
    <dbReference type="NCBI Taxonomy" id="40199"/>
    <lineage>
        <taxon>Eukaryota</taxon>
        <taxon>Fungi</taxon>
        <taxon>Dikarya</taxon>
        <taxon>Ascomycota</taxon>
        <taxon>Pezizomycotina</taxon>
        <taxon>Sordariomycetes</taxon>
        <taxon>Hypocreomycetidae</taxon>
        <taxon>Hypocreales</taxon>
        <taxon>Nectriaceae</taxon>
        <taxon>Fusarium</taxon>
        <taxon>Fusarium tricinctum species complex</taxon>
    </lineage>
</organism>
<dbReference type="SUPFAM" id="SSF49899">
    <property type="entry name" value="Concanavalin A-like lectins/glucanases"/>
    <property type="match status" value="1"/>
</dbReference>
<evidence type="ECO:0000256" key="12">
    <source>
        <dbReference type="ARBA" id="ARBA00023295"/>
    </source>
</evidence>
<evidence type="ECO:0000313" key="17">
    <source>
        <dbReference type="EMBL" id="KAG5660644.1"/>
    </source>
</evidence>
<dbReference type="Pfam" id="PF14686">
    <property type="entry name" value="fn3_3"/>
    <property type="match status" value="1"/>
</dbReference>
<dbReference type="SUPFAM" id="SSF49785">
    <property type="entry name" value="Galactose-binding domain-like"/>
    <property type="match status" value="1"/>
</dbReference>
<feature type="chain" id="PRO_5040114077" description="GH16 domain-containing protein" evidence="15">
    <location>
        <begin position="24"/>
        <end position="1146"/>
    </location>
</feature>
<keyword evidence="9" id="KW-0325">Glycoprotein</keyword>
<evidence type="ECO:0000256" key="1">
    <source>
        <dbReference type="ARBA" id="ARBA00000124"/>
    </source>
</evidence>
<dbReference type="Proteomes" id="UP000782241">
    <property type="component" value="Unassembled WGS sequence"/>
</dbReference>
<feature type="domain" description="GH16" evidence="16">
    <location>
        <begin position="845"/>
        <end position="1088"/>
    </location>
</feature>
<evidence type="ECO:0000256" key="2">
    <source>
        <dbReference type="ARBA" id="ARBA00001324"/>
    </source>
</evidence>
<evidence type="ECO:0000256" key="14">
    <source>
        <dbReference type="SAM" id="Phobius"/>
    </source>
</evidence>
<feature type="transmembrane region" description="Helical" evidence="14">
    <location>
        <begin position="679"/>
        <end position="697"/>
    </location>
</feature>
<dbReference type="Pfam" id="PF14683">
    <property type="entry name" value="CBM-like"/>
    <property type="match status" value="1"/>
</dbReference>
<keyword evidence="8" id="KW-0378">Hydrolase</keyword>
<evidence type="ECO:0000256" key="13">
    <source>
        <dbReference type="ARBA" id="ARBA00023326"/>
    </source>
</evidence>
<dbReference type="GO" id="GO:0052861">
    <property type="term" value="F:endo-1,3(4)-beta-glucanase activity"/>
    <property type="evidence" value="ECO:0007669"/>
    <property type="project" value="UniProtKB-EC"/>
</dbReference>
<dbReference type="CDD" id="cd10316">
    <property type="entry name" value="RGL4_M"/>
    <property type="match status" value="1"/>
</dbReference>
<name>A0A9P7KSW3_9HYPO</name>
<comment type="subcellular location">
    <subcellularLocation>
        <location evidence="3">Secreted</location>
    </subcellularLocation>
</comment>
<dbReference type="GO" id="GO:0000272">
    <property type="term" value="P:polysaccharide catabolic process"/>
    <property type="evidence" value="ECO:0007669"/>
    <property type="project" value="UniProtKB-KW"/>
</dbReference>
<dbReference type="EMBL" id="JAGPUO010000009">
    <property type="protein sequence ID" value="KAG5660644.1"/>
    <property type="molecule type" value="Genomic_DNA"/>
</dbReference>
<evidence type="ECO:0000256" key="15">
    <source>
        <dbReference type="SAM" id="SignalP"/>
    </source>
</evidence>
<evidence type="ECO:0000259" key="16">
    <source>
        <dbReference type="PROSITE" id="PS51762"/>
    </source>
</evidence>
<evidence type="ECO:0000256" key="6">
    <source>
        <dbReference type="ARBA" id="ARBA00022525"/>
    </source>
</evidence>
<dbReference type="InterPro" id="IPR011013">
    <property type="entry name" value="Gal_mutarotase_sf_dom"/>
</dbReference>
<dbReference type="PANTHER" id="PTHR32018">
    <property type="entry name" value="RHAMNOGALACTURONATE LYASE FAMILY PROTEIN"/>
    <property type="match status" value="1"/>
</dbReference>
<keyword evidence="11" id="KW-0119">Carbohydrate metabolism</keyword>
<dbReference type="Gene3D" id="2.70.98.10">
    <property type="match status" value="1"/>
</dbReference>
<sequence>MKFRKLSAAFLVSLLHAPQLVAAALNATETDTQLVISNDRLYAAVQKKGGAIVKLTLDGTNLLGSPSGSTGIGPYLDCYCTPKGFWTPGSVTPEYKLFQGKDSKGKDYGGIVMSDTYAETGQVLEQYWFLRDGETGLHTFSRVAYHNEEQPFLRNLQELRTLFRPNNDMWTHLLTNTKQYAPLPGKEAKEKQVVVQDATWYLGNTPDDPYVKQEADYFTKYTFQDNWRDIDAYGLFADGSKTEDGDAYGAWLVMNTKDTYFGGPLHSDLVVDGILYNYISSNHHGDQTPNITNGFDRTFGPQYFHFNRFPGETDILRAQADAAQYADPEWNADFYDSIAKHVPNYVPSKSRGSFQVKVDLPKGAKNPIAVLAQSGVDFQDNVFDTKAYQYWANLDESGRATIPRVKSGTYRLTVYADNVFGQYTEDKVKVKAGKTEKKNVRWREESAGKELWRIGTPDKTSGEYRHGFEPDTSKPLQPEQYRIYWGNWDFVKDFPDGVNFKVGESDVGKDLNYVHWSVFGGKGNYPRPEQYVGNGDVNNWTIAFDLKESQFKHKKQATFTVQLAGAKTAAGNTDIYNASEPHSNLKYTVNINGKDLEPWVIPYHQSSSCAVRSSVSCYNIAHKFEFDAKFLKKGENEIVLSLPFNATNYESAVLPTTVRKTANEILPGYIANFYGSGPWAVLTFIGLTFSTSIANTWRDRALLESRGSLVWYGCSAALALGHLAYVPAVAGKLKALWEDNCAVEETDGVGMLERWFVLLSGEYRQEKQKGDAVSGRVKSGEVPAYDEIMLPRKGQDVRHAPSRMPWYNPRYWRKRVWAGVATIVVIIIIVVVAVAVSESRKNRYPDYSALEYSLADTYGGESFFDQFHYFTGYDPTEGFVHYVPKEQAESLNLTYAASDSAFLRVDTSVGPNDKPNASTGRFSVRVESKKTYEKGLFIFDVKHTPYGCGTWPALWLTDSSNWPEHGEIDIMESTNKADDGNQMTLHTTGGCSMDVRRKDTGKALQKNCNHEKSDNAGCGVKSEADGFGTAFNKNGGGVMAVEWRDEGIRMWQFARNSIPSDIKGNKPTPSTWGTALADFPNTDCNIGSHFKNQSIIANIDLCGSLVYSVWDNSGCSGNCTDLVANNPEAFKNAYWEFGSFQVYQAK</sequence>
<keyword evidence="10" id="KW-0456">Lyase</keyword>
<dbReference type="FunFam" id="2.60.120.200:FF:000114">
    <property type="entry name" value="Probable endo-1,3(4)-beta-glucanase NFIA_089530"/>
    <property type="match status" value="1"/>
</dbReference>
<keyword evidence="12" id="KW-0326">Glycosidase</keyword>
<feature type="transmembrane region" description="Helical" evidence="14">
    <location>
        <begin position="816"/>
        <end position="836"/>
    </location>
</feature>
<evidence type="ECO:0000256" key="3">
    <source>
        <dbReference type="ARBA" id="ARBA00004613"/>
    </source>
</evidence>
<dbReference type="InterPro" id="IPR008979">
    <property type="entry name" value="Galactose-bd-like_sf"/>
</dbReference>
<dbReference type="Gene3D" id="2.60.120.200">
    <property type="match status" value="1"/>
</dbReference>
<keyword evidence="14" id="KW-1133">Transmembrane helix</keyword>
<proteinExistence type="inferred from homology"/>
<dbReference type="GO" id="GO:0030246">
    <property type="term" value="F:carbohydrate binding"/>
    <property type="evidence" value="ECO:0007669"/>
    <property type="project" value="InterPro"/>
</dbReference>
<evidence type="ECO:0000256" key="8">
    <source>
        <dbReference type="ARBA" id="ARBA00022801"/>
    </source>
</evidence>
<keyword evidence="13" id="KW-0624">Polysaccharide degradation</keyword>
<evidence type="ECO:0000256" key="9">
    <source>
        <dbReference type="ARBA" id="ARBA00023180"/>
    </source>
</evidence>
<dbReference type="SUPFAM" id="SSF74650">
    <property type="entry name" value="Galactose mutarotase-like"/>
    <property type="match status" value="1"/>
</dbReference>
<comment type="similarity">
    <text evidence="5">Belongs to the polysaccharide lyase 4 family.</text>
</comment>
<gene>
    <name evidence="17" type="ORF">KAF25_003250</name>
</gene>
<dbReference type="SUPFAM" id="SSF49452">
    <property type="entry name" value="Starch-binding domain-like"/>
    <property type="match status" value="1"/>
</dbReference>
<dbReference type="GO" id="GO:0005576">
    <property type="term" value="C:extracellular region"/>
    <property type="evidence" value="ECO:0007669"/>
    <property type="project" value="UniProtKB-SubCell"/>
</dbReference>
<keyword evidence="6" id="KW-0964">Secreted</keyword>
<keyword evidence="14" id="KW-0812">Transmembrane</keyword>
<reference evidence="17" key="1">
    <citation type="submission" date="2021-04" db="EMBL/GenBank/DDBJ databases">
        <title>Draft genome of Fusarium avenaceum strain F156N33, isolated from an atmospheric sample in Virginia.</title>
        <authorList>
            <person name="Yang S."/>
            <person name="Vinatzer B.A."/>
            <person name="Coleman J."/>
        </authorList>
    </citation>
    <scope>NUCLEOTIDE SEQUENCE</scope>
    <source>
        <strain evidence="17">F156N33</strain>
    </source>
</reference>